<dbReference type="RefSeq" id="WP_092264659.1">
    <property type="nucleotide sequence ID" value="NZ_FNZA01000009.1"/>
</dbReference>
<comment type="cofactor">
    <cofactor evidence="7">
        <name>Zn(2+)</name>
        <dbReference type="ChEBI" id="CHEBI:29105"/>
    </cofactor>
    <text evidence="7">Binds 2 Zn(2+) ions per subunit.</text>
</comment>
<dbReference type="Pfam" id="PF07687">
    <property type="entry name" value="M20_dimer"/>
    <property type="match status" value="1"/>
</dbReference>
<feature type="binding site" evidence="7">
    <location>
        <position position="93"/>
    </location>
    <ligand>
        <name>Zn(2+)</name>
        <dbReference type="ChEBI" id="CHEBI:29105"/>
        <label>1</label>
    </ligand>
</feature>
<evidence type="ECO:0000256" key="1">
    <source>
        <dbReference type="ARBA" id="ARBA00001936"/>
    </source>
</evidence>
<dbReference type="GO" id="GO:0046872">
    <property type="term" value="F:metal ion binding"/>
    <property type="evidence" value="ECO:0007669"/>
    <property type="project" value="UniProtKB-KW"/>
</dbReference>
<feature type="binding site" evidence="8">
    <location>
        <position position="227"/>
    </location>
    <ligand>
        <name>allantoate</name>
        <dbReference type="ChEBI" id="CHEBI:17536"/>
    </ligand>
</feature>
<feature type="domain" description="Peptidase M20 dimerisation" evidence="9">
    <location>
        <begin position="227"/>
        <end position="321"/>
    </location>
</feature>
<protein>
    <submittedName>
        <fullName evidence="10">Allantoate deiminase</fullName>
    </submittedName>
</protein>
<evidence type="ECO:0000256" key="4">
    <source>
        <dbReference type="ARBA" id="ARBA00022723"/>
    </source>
</evidence>
<dbReference type="OrthoDB" id="9808195at2"/>
<evidence type="ECO:0000256" key="5">
    <source>
        <dbReference type="ARBA" id="ARBA00022801"/>
    </source>
</evidence>
<dbReference type="Proteomes" id="UP000199223">
    <property type="component" value="Unassembled WGS sequence"/>
</dbReference>
<feature type="binding site" evidence="7">
    <location>
        <position position="393"/>
    </location>
    <ligand>
        <name>Zn(2+)</name>
        <dbReference type="ChEBI" id="CHEBI:29105"/>
        <label>2</label>
    </ligand>
</feature>
<organism evidence="10 11">
    <name type="scientific">Deinococcus reticulitermitis</name>
    <dbReference type="NCBI Taxonomy" id="856736"/>
    <lineage>
        <taxon>Bacteria</taxon>
        <taxon>Thermotogati</taxon>
        <taxon>Deinococcota</taxon>
        <taxon>Deinococci</taxon>
        <taxon>Deinococcales</taxon>
        <taxon>Deinococcaceae</taxon>
        <taxon>Deinococcus</taxon>
    </lineage>
</organism>
<dbReference type="Gene3D" id="3.30.70.360">
    <property type="match status" value="1"/>
</dbReference>
<dbReference type="PANTHER" id="PTHR32494:SF19">
    <property type="entry name" value="ALLANTOATE DEIMINASE-RELATED"/>
    <property type="match status" value="1"/>
</dbReference>
<dbReference type="SUPFAM" id="SSF53187">
    <property type="entry name" value="Zn-dependent exopeptidases"/>
    <property type="match status" value="1"/>
</dbReference>
<keyword evidence="11" id="KW-1185">Reference proteome</keyword>
<keyword evidence="4 7" id="KW-0479">Metal-binding</keyword>
<feature type="binding site" evidence="7">
    <location>
        <position position="104"/>
    </location>
    <ligand>
        <name>Zn(2+)</name>
        <dbReference type="ChEBI" id="CHEBI:29105"/>
        <label>1</label>
    </ligand>
</feature>
<comment type="subunit">
    <text evidence="3">Homodimer.</text>
</comment>
<feature type="binding site" evidence="7">
    <location>
        <position position="202"/>
    </location>
    <ligand>
        <name>Zn(2+)</name>
        <dbReference type="ChEBI" id="CHEBI:29105"/>
        <label>1</label>
    </ligand>
</feature>
<dbReference type="InterPro" id="IPR011650">
    <property type="entry name" value="Peptidase_M20_dimer"/>
</dbReference>
<dbReference type="SUPFAM" id="SSF55031">
    <property type="entry name" value="Bacterial exopeptidase dimerisation domain"/>
    <property type="match status" value="1"/>
</dbReference>
<dbReference type="Gene3D" id="3.40.630.10">
    <property type="entry name" value="Zn peptidases"/>
    <property type="match status" value="1"/>
</dbReference>
<evidence type="ECO:0000256" key="6">
    <source>
        <dbReference type="ARBA" id="ARBA00023211"/>
    </source>
</evidence>
<accession>A0A1H6Z9E7</accession>
<dbReference type="EMBL" id="FNZA01000009">
    <property type="protein sequence ID" value="SEJ50101.1"/>
    <property type="molecule type" value="Genomic_DNA"/>
</dbReference>
<feature type="binding site" evidence="7">
    <location>
        <position position="104"/>
    </location>
    <ligand>
        <name>Zn(2+)</name>
        <dbReference type="ChEBI" id="CHEBI:29105"/>
        <label>2</label>
    </ligand>
</feature>
<evidence type="ECO:0000259" key="9">
    <source>
        <dbReference type="Pfam" id="PF07687"/>
    </source>
</evidence>
<evidence type="ECO:0000313" key="11">
    <source>
        <dbReference type="Proteomes" id="UP000199223"/>
    </source>
</evidence>
<dbReference type="InterPro" id="IPR002933">
    <property type="entry name" value="Peptidase_M20"/>
</dbReference>
<feature type="binding site" evidence="8">
    <location>
        <position position="299"/>
    </location>
    <ligand>
        <name>allantoate</name>
        <dbReference type="ChEBI" id="CHEBI:17536"/>
    </ligand>
</feature>
<dbReference type="Pfam" id="PF01546">
    <property type="entry name" value="Peptidase_M20"/>
    <property type="match status" value="1"/>
</dbReference>
<reference evidence="11" key="1">
    <citation type="submission" date="2016-10" db="EMBL/GenBank/DDBJ databases">
        <authorList>
            <person name="Varghese N."/>
            <person name="Submissions S."/>
        </authorList>
    </citation>
    <scope>NUCLEOTIDE SEQUENCE [LARGE SCALE GENOMIC DNA]</scope>
    <source>
        <strain evidence="11">CGMCC 1.10218</strain>
    </source>
</reference>
<evidence type="ECO:0000256" key="8">
    <source>
        <dbReference type="PIRSR" id="PIRSR001235-2"/>
    </source>
</evidence>
<dbReference type="PANTHER" id="PTHR32494">
    <property type="entry name" value="ALLANTOATE DEIMINASE-RELATED"/>
    <property type="match status" value="1"/>
</dbReference>
<name>A0A1H6Z9E7_9DEIO</name>
<dbReference type="PROSITE" id="PS00758">
    <property type="entry name" value="ARGE_DAPE_CPG2_1"/>
    <property type="match status" value="1"/>
</dbReference>
<dbReference type="InterPro" id="IPR036264">
    <property type="entry name" value="Bact_exopeptidase_dim_dom"/>
</dbReference>
<dbReference type="CDD" id="cd03884">
    <property type="entry name" value="M20_bAS"/>
    <property type="match status" value="1"/>
</dbReference>
<dbReference type="STRING" id="856736.SAMN04488058_10979"/>
<evidence type="ECO:0000256" key="7">
    <source>
        <dbReference type="PIRSR" id="PIRSR001235-1"/>
    </source>
</evidence>
<keyword evidence="6" id="KW-0464">Manganese</keyword>
<dbReference type="AlphaFoldDB" id="A0A1H6Z9E7"/>
<keyword evidence="5" id="KW-0378">Hydrolase</keyword>
<dbReference type="PIRSF" id="PIRSF001235">
    <property type="entry name" value="Amidase_carbamoylase"/>
    <property type="match status" value="1"/>
</dbReference>
<gene>
    <name evidence="10" type="ORF">SAMN04488058_10979</name>
</gene>
<comment type="similarity">
    <text evidence="2">Belongs to the peptidase M20 family.</text>
</comment>
<proteinExistence type="inferred from homology"/>
<feature type="binding site" evidence="8">
    <location>
        <position position="286"/>
    </location>
    <ligand>
        <name>allantoate</name>
        <dbReference type="ChEBI" id="CHEBI:17536"/>
    </ligand>
</feature>
<dbReference type="NCBIfam" id="TIGR01879">
    <property type="entry name" value="hydantase"/>
    <property type="match status" value="1"/>
</dbReference>
<dbReference type="NCBIfam" id="NF006775">
    <property type="entry name" value="PRK09290.2-5"/>
    <property type="match status" value="1"/>
</dbReference>
<dbReference type="InterPro" id="IPR010158">
    <property type="entry name" value="Amidase_Cbmase"/>
</dbReference>
<dbReference type="InterPro" id="IPR001261">
    <property type="entry name" value="ArgE/DapE_CS"/>
</dbReference>
<evidence type="ECO:0000313" key="10">
    <source>
        <dbReference type="EMBL" id="SEJ50101.1"/>
    </source>
</evidence>
<evidence type="ECO:0000256" key="2">
    <source>
        <dbReference type="ARBA" id="ARBA00006153"/>
    </source>
</evidence>
<comment type="cofactor">
    <cofactor evidence="1">
        <name>Mn(2+)</name>
        <dbReference type="ChEBI" id="CHEBI:29035"/>
    </cofactor>
</comment>
<evidence type="ECO:0000256" key="3">
    <source>
        <dbReference type="ARBA" id="ARBA00011738"/>
    </source>
</evidence>
<keyword evidence="7" id="KW-0862">Zinc</keyword>
<dbReference type="GO" id="GO:0016813">
    <property type="term" value="F:hydrolase activity, acting on carbon-nitrogen (but not peptide) bonds, in linear amidines"/>
    <property type="evidence" value="ECO:0007669"/>
    <property type="project" value="InterPro"/>
</dbReference>
<feature type="binding site" evidence="7">
    <location>
        <position position="139"/>
    </location>
    <ligand>
        <name>Zn(2+)</name>
        <dbReference type="ChEBI" id="CHEBI:29105"/>
        <label>2</label>
    </ligand>
</feature>
<sequence>MNDQPQEAALQRDGLSRLTAEVLAACDALACQSEVEGGISRPFLCPTTRQVHAFLSAWATRLGMTTRVDAVGNLRSRLESPVPNAPTLYLGSHLDTVPNAGKYDGVLGVVLGYALVEALADQAAELPYAIEVLGFSEEEGVRYGVSFIGSRALVGTVDDALLDLTDPEGVRVRDAIGGFGLDLAELAGAEAAPNSLGYFEIHIEQGPVLQDLGAEVGVVSAIVGQDRLSLHFTGRASHAGTTPMPLRRDALAAAARLIVGAEDLARAAPGLAATVGMIEARPGAGNVVPGEVTCSLDVRHADDAARRVALDELLALAEREASARGVEFRAEPRMTERAVPMSAPLRALLHQAAEEEGLVHPELVSGAGHDAQIMAGRMPAAMLFVRSPNGLSHHPDEQVNPQDVEAALRVGARFLVRLAESVRAGAEASA</sequence>